<dbReference type="InterPro" id="IPR008995">
    <property type="entry name" value="Mo/tungstate-bd_C_term_dom"/>
</dbReference>
<feature type="domain" description="Mop" evidence="3">
    <location>
        <begin position="2"/>
        <end position="67"/>
    </location>
</feature>
<dbReference type="EMBL" id="JBHSXM010000001">
    <property type="protein sequence ID" value="MFC6835771.1"/>
    <property type="molecule type" value="Genomic_DNA"/>
</dbReference>
<dbReference type="PROSITE" id="PS51866">
    <property type="entry name" value="MOP"/>
    <property type="match status" value="1"/>
</dbReference>
<proteinExistence type="predicted"/>
<dbReference type="InterPro" id="IPR004606">
    <property type="entry name" value="Mop_domain"/>
</dbReference>
<keyword evidence="2" id="KW-0500">Molybdenum</keyword>
<accession>A0ABD5UC37</accession>
<dbReference type="Gene3D" id="2.40.50.100">
    <property type="match status" value="1"/>
</dbReference>
<dbReference type="NCBIfam" id="TIGR00638">
    <property type="entry name" value="Mop"/>
    <property type="match status" value="1"/>
</dbReference>
<dbReference type="Pfam" id="PF03459">
    <property type="entry name" value="TOBE"/>
    <property type="match status" value="1"/>
</dbReference>
<dbReference type="RefSeq" id="WP_304447467.1">
    <property type="nucleotide sequence ID" value="NZ_JARRAH010000001.1"/>
</dbReference>
<dbReference type="Proteomes" id="UP001596406">
    <property type="component" value="Unassembled WGS sequence"/>
</dbReference>
<evidence type="ECO:0000256" key="2">
    <source>
        <dbReference type="ARBA" id="ARBA00022505"/>
    </source>
</evidence>
<protein>
    <submittedName>
        <fullName evidence="4">TOBE domain-containing protein</fullName>
    </submittedName>
</protein>
<organism evidence="4 5">
    <name type="scientific">Halomarina ordinaria</name>
    <dbReference type="NCBI Taxonomy" id="3033939"/>
    <lineage>
        <taxon>Archaea</taxon>
        <taxon>Methanobacteriati</taxon>
        <taxon>Methanobacteriota</taxon>
        <taxon>Stenosarchaea group</taxon>
        <taxon>Halobacteria</taxon>
        <taxon>Halobacteriales</taxon>
        <taxon>Natronomonadaceae</taxon>
        <taxon>Halomarina</taxon>
    </lineage>
</organism>
<dbReference type="InterPro" id="IPR005116">
    <property type="entry name" value="Transp-assoc_OB_typ1"/>
</dbReference>
<reference evidence="4 5" key="1">
    <citation type="journal article" date="2019" name="Int. J. Syst. Evol. Microbiol.">
        <title>The Global Catalogue of Microorganisms (GCM) 10K type strain sequencing project: providing services to taxonomists for standard genome sequencing and annotation.</title>
        <authorList>
            <consortium name="The Broad Institute Genomics Platform"/>
            <consortium name="The Broad Institute Genome Sequencing Center for Infectious Disease"/>
            <person name="Wu L."/>
            <person name="Ma J."/>
        </authorList>
    </citation>
    <scope>NUCLEOTIDE SEQUENCE [LARGE SCALE GENOMIC DNA]</scope>
    <source>
        <strain evidence="4 5">PSRA2</strain>
    </source>
</reference>
<keyword evidence="5" id="KW-1185">Reference proteome</keyword>
<dbReference type="SUPFAM" id="SSF50331">
    <property type="entry name" value="MOP-like"/>
    <property type="match status" value="1"/>
</dbReference>
<gene>
    <name evidence="4" type="ORF">ACFQHK_04530</name>
</gene>
<dbReference type="AlphaFoldDB" id="A0ABD5UC37"/>
<sequence>MPISARNRLSGTVQSVTVEGPIAEVVIDVDGTEVTATITSASVERLGLEEGEEATAVVKASDVMVEN</sequence>
<dbReference type="GO" id="GO:0005886">
    <property type="term" value="C:plasma membrane"/>
    <property type="evidence" value="ECO:0007669"/>
    <property type="project" value="UniProtKB-SubCell"/>
</dbReference>
<comment type="subcellular location">
    <subcellularLocation>
        <location evidence="1">Cell membrane</location>
        <topology evidence="1">Peripheral membrane protein</topology>
    </subcellularLocation>
</comment>
<evidence type="ECO:0000259" key="3">
    <source>
        <dbReference type="PROSITE" id="PS51866"/>
    </source>
</evidence>
<name>A0ABD5UC37_9EURY</name>
<evidence type="ECO:0000313" key="5">
    <source>
        <dbReference type="Proteomes" id="UP001596406"/>
    </source>
</evidence>
<evidence type="ECO:0000313" key="4">
    <source>
        <dbReference type="EMBL" id="MFC6835771.1"/>
    </source>
</evidence>
<evidence type="ECO:0000256" key="1">
    <source>
        <dbReference type="ARBA" id="ARBA00004202"/>
    </source>
</evidence>
<comment type="caution">
    <text evidence="4">The sequence shown here is derived from an EMBL/GenBank/DDBJ whole genome shotgun (WGS) entry which is preliminary data.</text>
</comment>